<feature type="compositionally biased region" description="Basic residues" evidence="1">
    <location>
        <begin position="724"/>
        <end position="739"/>
    </location>
</feature>
<reference evidence="2" key="1">
    <citation type="submission" date="2021-01" db="EMBL/GenBank/DDBJ databases">
        <authorList>
            <person name="Kaushik A."/>
        </authorList>
    </citation>
    <scope>NUCLEOTIDE SEQUENCE</scope>
    <source>
        <strain evidence="2">AG6-10EEA</strain>
    </source>
</reference>
<proteinExistence type="predicted"/>
<feature type="compositionally biased region" description="Pro residues" evidence="1">
    <location>
        <begin position="691"/>
        <end position="708"/>
    </location>
</feature>
<evidence type="ECO:0000313" key="2">
    <source>
        <dbReference type="EMBL" id="CAE6527001.1"/>
    </source>
</evidence>
<feature type="region of interest" description="Disordered" evidence="1">
    <location>
        <begin position="1090"/>
        <end position="1181"/>
    </location>
</feature>
<feature type="compositionally biased region" description="Acidic residues" evidence="1">
    <location>
        <begin position="769"/>
        <end position="778"/>
    </location>
</feature>
<feature type="compositionally biased region" description="Low complexity" evidence="1">
    <location>
        <begin position="1106"/>
        <end position="1136"/>
    </location>
</feature>
<comment type="caution">
    <text evidence="2">The sequence shown here is derived from an EMBL/GenBank/DDBJ whole genome shotgun (WGS) entry which is preliminary data.</text>
</comment>
<feature type="compositionally biased region" description="Basic and acidic residues" evidence="1">
    <location>
        <begin position="758"/>
        <end position="768"/>
    </location>
</feature>
<sequence>MALVAAKKSKLVLNLLPEVADLPQNLTPDHKVYWNDYVGEPFQAHVGPRGKKTSNARTWTQELFVGPFCDELYPTLSPEARAQYELILGPKVYSYLTNHSARGSAGVKAKAQTIKQRVYGHDIWRRENPDVFEKALDNYKTDNPKANINVNLRRTLTIDLFRKLPEDEQNKYRGMASDRMKAFRTLEGLSGEDRTEYVKRVQAQFRTMIKEADQCARLKINMQVLYEDDEGDFHITTLITDGMIELADSEEVDKLILRMRSWVKETASKGLLKDGTPAPTVYPDYELDMYPRPPPLIGLRAIETQKILRLEFTLLWGWQGGCGRFPWELICANLDDFIPQECRPENATLGDPSNLRTSIVLTWLEYFHACLGPAFPAHQCIRFSKVFAGLNPIDPSLSQESSRRLEFIPSQNREAWILFFTGPVTRCHAPNGLEYPPESIAYAKHVRSAATRVVESTPPTQRINNLDLPLGDTHPKAVILGQEKELIFKWAEQLPESSRRFVTELIDAINELQAHLPAITPHGIWVGQYLNSMPALFPSSPESLVEGLQYFIHFWLPPGYFSPSARADLVSRFRYFQLYIEDILPSVLIRHPSSNTLIGGYNGTVWLVRSLILLVFNFAAVNGELTPPCDPPSGCDITCLPLEEFPNVLGYCQDLLEAIRGSIVILSQNSAARRAHADNASTVHAQEPVAVPAPPSLHPASVPSPPPSTTASAPPTAPPANAKAAKRHSRSDKKKGTRKKQTDAHEEELGSGSSDESGIEKDYDKLDTQADDYDDLDPDGYSHDLDTGFDEGDGSKAAQPCFPSECVQILRAGRLDPSHHHVFGPFLPIPPATQQPLPQYYDPLSTSLKDVVAKVESTLRDWNELARVNSVGLRLDANTILVTARELPTPLQPLAYFVLARTRAWERARGSAPNVLDFIPRLVLDTRMALQLDVAVSEFLEEESRESTTGKAEYNALGKLHRRLLQGGVELCWIYKELLAFENLSSEWSQRMPSNWLVDNNMPTSGPALYDLACPLFEWANASAKLDEDLRAQRRVMWRPIGRPFETRHNAPLWYWFGNPKLDEMPDGFEACMKAIKSLVDEDEDIDLSHAPQMEPQPTSGGGSEPSAVADTTTVPTVAAAKSKVSSASVSTPAKVHSPRRTRRTAAKAAEAEPGSVSSRTRRSTKVDGLPTDSTGKKRRR</sequence>
<evidence type="ECO:0000256" key="1">
    <source>
        <dbReference type="SAM" id="MobiDB-lite"/>
    </source>
</evidence>
<name>A0A8H3DI85_9AGAM</name>
<feature type="compositionally biased region" description="Low complexity" evidence="1">
    <location>
        <begin position="709"/>
        <end position="723"/>
    </location>
</feature>
<accession>A0A8H3DI85</accession>
<dbReference type="AlphaFoldDB" id="A0A8H3DI85"/>
<evidence type="ECO:0000313" key="3">
    <source>
        <dbReference type="Proteomes" id="UP000663853"/>
    </source>
</evidence>
<protein>
    <submittedName>
        <fullName evidence="2">Uncharacterized protein</fullName>
    </submittedName>
</protein>
<feature type="region of interest" description="Disordered" evidence="1">
    <location>
        <begin position="690"/>
        <end position="796"/>
    </location>
</feature>
<gene>
    <name evidence="2" type="ORF">RDB_LOCUS161486</name>
</gene>
<dbReference type="EMBL" id="CAJMXA010003926">
    <property type="protein sequence ID" value="CAE6527001.1"/>
    <property type="molecule type" value="Genomic_DNA"/>
</dbReference>
<feature type="compositionally biased region" description="Basic residues" evidence="1">
    <location>
        <begin position="1137"/>
        <end position="1146"/>
    </location>
</feature>
<organism evidence="2 3">
    <name type="scientific">Rhizoctonia solani</name>
    <dbReference type="NCBI Taxonomy" id="456999"/>
    <lineage>
        <taxon>Eukaryota</taxon>
        <taxon>Fungi</taxon>
        <taxon>Dikarya</taxon>
        <taxon>Basidiomycota</taxon>
        <taxon>Agaricomycotina</taxon>
        <taxon>Agaricomycetes</taxon>
        <taxon>Cantharellales</taxon>
        <taxon>Ceratobasidiaceae</taxon>
        <taxon>Rhizoctonia</taxon>
    </lineage>
</organism>
<dbReference type="Proteomes" id="UP000663853">
    <property type="component" value="Unassembled WGS sequence"/>
</dbReference>